<keyword evidence="2 3" id="KW-0808">Transferase</keyword>
<evidence type="ECO:0000259" key="5">
    <source>
        <dbReference type="Pfam" id="PF02797"/>
    </source>
</evidence>
<dbReference type="InParanoid" id="A0A151ZGJ5"/>
<keyword evidence="7" id="KW-1185">Reference proteome</keyword>
<dbReference type="Pfam" id="PF02797">
    <property type="entry name" value="Chal_sti_synt_C"/>
    <property type="match status" value="1"/>
</dbReference>
<dbReference type="GO" id="GO:0030639">
    <property type="term" value="P:polyketide biosynthetic process"/>
    <property type="evidence" value="ECO:0007669"/>
    <property type="project" value="TreeGrafter"/>
</dbReference>
<evidence type="ECO:0000256" key="1">
    <source>
        <dbReference type="ARBA" id="ARBA00005531"/>
    </source>
</evidence>
<dbReference type="OMA" id="PIWGLGC"/>
<evidence type="ECO:0000313" key="7">
    <source>
        <dbReference type="Proteomes" id="UP000076078"/>
    </source>
</evidence>
<evidence type="ECO:0000256" key="2">
    <source>
        <dbReference type="ARBA" id="ARBA00022679"/>
    </source>
</evidence>
<dbReference type="InterPro" id="IPR016039">
    <property type="entry name" value="Thiolase-like"/>
</dbReference>
<protein>
    <submittedName>
        <fullName evidence="6">Putative polyketide synthase</fullName>
    </submittedName>
</protein>
<dbReference type="SUPFAM" id="SSF53901">
    <property type="entry name" value="Thiolase-like"/>
    <property type="match status" value="2"/>
</dbReference>
<feature type="domain" description="Chalcone/stilbene synthase N-terminal" evidence="4">
    <location>
        <begin position="4"/>
        <end position="213"/>
    </location>
</feature>
<proteinExistence type="inferred from homology"/>
<evidence type="ECO:0000313" key="6">
    <source>
        <dbReference type="EMBL" id="KYQ93092.1"/>
    </source>
</evidence>
<name>A0A151ZGJ5_TIELA</name>
<accession>A0A151ZGJ5</accession>
<comment type="caution">
    <text evidence="6">The sequence shown here is derived from an EMBL/GenBank/DDBJ whole genome shotgun (WGS) entry which is preliminary data.</text>
</comment>
<organism evidence="6 7">
    <name type="scientific">Tieghemostelium lacteum</name>
    <name type="common">Slime mold</name>
    <name type="synonym">Dictyostelium lacteum</name>
    <dbReference type="NCBI Taxonomy" id="361077"/>
    <lineage>
        <taxon>Eukaryota</taxon>
        <taxon>Amoebozoa</taxon>
        <taxon>Evosea</taxon>
        <taxon>Eumycetozoa</taxon>
        <taxon>Dictyostelia</taxon>
        <taxon>Dictyosteliales</taxon>
        <taxon>Raperosteliaceae</taxon>
        <taxon>Tieghemostelium</taxon>
    </lineage>
</organism>
<evidence type="ECO:0000256" key="3">
    <source>
        <dbReference type="RuleBase" id="RU003633"/>
    </source>
</evidence>
<comment type="similarity">
    <text evidence="1 3">Belongs to the thiolase-like superfamily. Chalcone/stilbene synthases family.</text>
</comment>
<dbReference type="STRING" id="361077.A0A151ZGJ5"/>
<dbReference type="GO" id="GO:0016747">
    <property type="term" value="F:acyltransferase activity, transferring groups other than amino-acyl groups"/>
    <property type="evidence" value="ECO:0007669"/>
    <property type="project" value="InterPro"/>
</dbReference>
<dbReference type="Gene3D" id="3.40.47.10">
    <property type="match status" value="2"/>
</dbReference>
<dbReference type="AlphaFoldDB" id="A0A151ZGJ5"/>
<evidence type="ECO:0000259" key="4">
    <source>
        <dbReference type="Pfam" id="PF00195"/>
    </source>
</evidence>
<dbReference type="Pfam" id="PF00195">
    <property type="entry name" value="Chal_sti_synt_N"/>
    <property type="match status" value="1"/>
</dbReference>
<dbReference type="InterPro" id="IPR012328">
    <property type="entry name" value="Chalcone/stilbene_synt_C"/>
</dbReference>
<reference evidence="6 7" key="1">
    <citation type="submission" date="2015-12" db="EMBL/GenBank/DDBJ databases">
        <title>Dictyostelia acquired genes for synthesis and detection of signals that induce cell-type specialization by lateral gene transfer from prokaryotes.</title>
        <authorList>
            <person name="Gloeckner G."/>
            <person name="Schaap P."/>
        </authorList>
    </citation>
    <scope>NUCLEOTIDE SEQUENCE [LARGE SCALE GENOMIC DNA]</scope>
    <source>
        <strain evidence="6 7">TK</strain>
    </source>
</reference>
<dbReference type="InterPro" id="IPR001099">
    <property type="entry name" value="Chalcone/stilbene_synt_N"/>
</dbReference>
<dbReference type="EMBL" id="LODT01000028">
    <property type="protein sequence ID" value="KYQ93092.1"/>
    <property type="molecule type" value="Genomic_DNA"/>
</dbReference>
<dbReference type="Proteomes" id="UP000076078">
    <property type="component" value="Unassembled WGS sequence"/>
</dbReference>
<sequence length="375" mass="41485">MTIQINEGNPFILGMGISNPDNYITTEKFDETISKYIVADDMVDKAKALINNICIEGRHLSRDFTHIDSSYLLRRHQTIGEVNKVYIVDALKLTEISCLKAIQEWGGSPKDLTHFVTATCTGQMVPDINVQLIPTLGLNEDIHRVSSNFNGCCAGYTTMRIATDLARANKNHRVLVCCTELCSHQVPTSKDFDIVIASFLFGDGSAAYVMGSELRENEKPLFEVIGTHTAVLPNTQHLMTYAITSIGWDMHLDPLLGPTVSKNSKEFIRKMVEEKCNENAIPTDLVGECEYLIHPGGPGIIRGICKSLGITEQHARHSWNILKKYGNMSSASVLFTMNSARYDTVAKPYSIGIAMGPGLVVEGVVLKNHYMNNNN</sequence>
<dbReference type="PANTHER" id="PTHR11877">
    <property type="entry name" value="HYDROXYMETHYLGLUTARYL-COA SYNTHASE"/>
    <property type="match status" value="1"/>
</dbReference>
<dbReference type="CDD" id="cd00831">
    <property type="entry name" value="CHS_like"/>
    <property type="match status" value="1"/>
</dbReference>
<dbReference type="InterPro" id="IPR011141">
    <property type="entry name" value="Polyketide_synthase_type-III"/>
</dbReference>
<gene>
    <name evidence="6" type="ORF">DLAC_05715</name>
</gene>
<dbReference type="PIRSF" id="PIRSF000451">
    <property type="entry name" value="PKS_III"/>
    <property type="match status" value="1"/>
</dbReference>
<dbReference type="PANTHER" id="PTHR11877:SF46">
    <property type="entry name" value="TYPE III POLYKETIDE SYNTHASE A"/>
    <property type="match status" value="1"/>
</dbReference>
<keyword evidence="3" id="KW-0012">Acyltransferase</keyword>
<feature type="domain" description="Chalcone/stilbene synthase C-terminal" evidence="5">
    <location>
        <begin position="229"/>
        <end position="367"/>
    </location>
</feature>
<dbReference type="OrthoDB" id="1844287at2759"/>